<dbReference type="PROSITE" id="PS00903">
    <property type="entry name" value="CYT_DCMP_DEAMINASES_1"/>
    <property type="match status" value="1"/>
</dbReference>
<dbReference type="SUPFAM" id="SSF53597">
    <property type="entry name" value="Dihydrofolate reductase-like"/>
    <property type="match status" value="1"/>
</dbReference>
<keyword evidence="7 12" id="KW-0479">Metal-binding</keyword>
<keyword evidence="6 12" id="KW-0686">Riboflavin biosynthesis</keyword>
<dbReference type="NCBIfam" id="TIGR00227">
    <property type="entry name" value="ribD_Cterm"/>
    <property type="match status" value="1"/>
</dbReference>
<feature type="binding site" evidence="14">
    <location>
        <position position="156"/>
    </location>
    <ligand>
        <name>NADP(+)</name>
        <dbReference type="ChEBI" id="CHEBI:58349"/>
    </ligand>
</feature>
<dbReference type="Pfam" id="PF01872">
    <property type="entry name" value="RibD_C"/>
    <property type="match status" value="1"/>
</dbReference>
<dbReference type="InterPro" id="IPR002125">
    <property type="entry name" value="CMP_dCMP_dom"/>
</dbReference>
<dbReference type="NCBIfam" id="TIGR00326">
    <property type="entry name" value="eubact_ribD"/>
    <property type="match status" value="1"/>
</dbReference>
<evidence type="ECO:0000256" key="1">
    <source>
        <dbReference type="ARBA" id="ARBA00002151"/>
    </source>
</evidence>
<dbReference type="EC" id="3.5.4.26" evidence="12"/>
<dbReference type="InterPro" id="IPR024072">
    <property type="entry name" value="DHFR-like_dom_sf"/>
</dbReference>
<evidence type="ECO:0000256" key="10">
    <source>
        <dbReference type="ARBA" id="ARBA00023002"/>
    </source>
</evidence>
<gene>
    <name evidence="17" type="primary">ribD</name>
    <name evidence="17" type="ORF">BOA8489_02859</name>
</gene>
<feature type="binding site" evidence="14">
    <location>
        <position position="198"/>
    </location>
    <ligand>
        <name>NADP(+)</name>
        <dbReference type="ChEBI" id="CHEBI:58349"/>
    </ligand>
</feature>
<feature type="binding site" evidence="15">
    <location>
        <position position="86"/>
    </location>
    <ligand>
        <name>Zn(2+)</name>
        <dbReference type="ChEBI" id="CHEBI:29105"/>
        <note>catalytic</note>
    </ligand>
</feature>
<dbReference type="Gene3D" id="3.40.140.10">
    <property type="entry name" value="Cytidine Deaminase, domain 2"/>
    <property type="match status" value="1"/>
</dbReference>
<comment type="cofactor">
    <cofactor evidence="12 15">
        <name>Zn(2+)</name>
        <dbReference type="ChEBI" id="CHEBI:29105"/>
    </cofactor>
    <text evidence="12 15">Binds 1 zinc ion.</text>
</comment>
<dbReference type="GO" id="GO:0008270">
    <property type="term" value="F:zinc ion binding"/>
    <property type="evidence" value="ECO:0007669"/>
    <property type="project" value="InterPro"/>
</dbReference>
<feature type="binding site" evidence="14">
    <location>
        <position position="186"/>
    </location>
    <ligand>
        <name>substrate</name>
    </ligand>
</feature>
<dbReference type="InterPro" id="IPR011549">
    <property type="entry name" value="RibD_C"/>
</dbReference>
<dbReference type="SUPFAM" id="SSF53927">
    <property type="entry name" value="Cytidine deaminase-like"/>
    <property type="match status" value="1"/>
</dbReference>
<feature type="binding site" evidence="14">
    <location>
        <position position="209"/>
    </location>
    <ligand>
        <name>substrate</name>
    </ligand>
</feature>
<feature type="binding site" evidence="14">
    <location>
        <position position="170"/>
    </location>
    <ligand>
        <name>substrate</name>
    </ligand>
</feature>
<keyword evidence="9 12" id="KW-0521">NADP</keyword>
<dbReference type="InterPro" id="IPR016192">
    <property type="entry name" value="APOBEC/CMP_deaminase_Zn-bd"/>
</dbReference>
<dbReference type="CDD" id="cd01284">
    <property type="entry name" value="Riboflavin_deaminase-reductase"/>
    <property type="match status" value="1"/>
</dbReference>
<comment type="pathway">
    <text evidence="2 12">Cofactor biosynthesis; riboflavin biosynthesis; 5-amino-6-(D-ribitylamino)uracil from GTP: step 2/4.</text>
</comment>
<comment type="similarity">
    <text evidence="4 12">In the N-terminal section; belongs to the cytidine and deoxycytidylate deaminase family.</text>
</comment>
<evidence type="ECO:0000259" key="16">
    <source>
        <dbReference type="PROSITE" id="PS51747"/>
    </source>
</evidence>
<dbReference type="PIRSF" id="PIRSF006769">
    <property type="entry name" value="RibD"/>
    <property type="match status" value="1"/>
</dbReference>
<comment type="function">
    <text evidence="1 12">Converts 2,5-diamino-6-(ribosylamino)-4(3h)-pyrimidinone 5'-phosphate into 5-amino-6-(ribosylamino)-2,4(1h,3h)-pyrimidinedione 5'-phosphate.</text>
</comment>
<dbReference type="InterPro" id="IPR050765">
    <property type="entry name" value="Riboflavin_Biosynth_HTPR"/>
</dbReference>
<dbReference type="GO" id="GO:0009231">
    <property type="term" value="P:riboflavin biosynthetic process"/>
    <property type="evidence" value="ECO:0007669"/>
    <property type="project" value="UniProtKB-UniPathway"/>
</dbReference>
<comment type="similarity">
    <text evidence="5 12">In the C-terminal section; belongs to the HTP reductase family.</text>
</comment>
<accession>A0A238J3B9</accession>
<feature type="binding site" evidence="14">
    <location>
        <position position="206"/>
    </location>
    <ligand>
        <name>substrate</name>
    </ligand>
</feature>
<evidence type="ECO:0000256" key="3">
    <source>
        <dbReference type="ARBA" id="ARBA00004910"/>
    </source>
</evidence>
<evidence type="ECO:0000256" key="8">
    <source>
        <dbReference type="ARBA" id="ARBA00022833"/>
    </source>
</evidence>
<keyword evidence="8 12" id="KW-0862">Zinc</keyword>
<dbReference type="InterPro" id="IPR016193">
    <property type="entry name" value="Cytidine_deaminase-like"/>
</dbReference>
<feature type="binding site" evidence="15">
    <location>
        <position position="77"/>
    </location>
    <ligand>
        <name>Zn(2+)</name>
        <dbReference type="ChEBI" id="CHEBI:29105"/>
        <note>catalytic</note>
    </ligand>
</feature>
<proteinExistence type="inferred from homology"/>
<name>A0A238J3B9_9RHOB</name>
<organism evidence="17 18">
    <name type="scientific">Boseongicola aestuarii</name>
    <dbReference type="NCBI Taxonomy" id="1470561"/>
    <lineage>
        <taxon>Bacteria</taxon>
        <taxon>Pseudomonadati</taxon>
        <taxon>Pseudomonadota</taxon>
        <taxon>Alphaproteobacteria</taxon>
        <taxon>Rhodobacterales</taxon>
        <taxon>Paracoccaceae</taxon>
        <taxon>Boseongicola</taxon>
    </lineage>
</organism>
<dbReference type="EMBL" id="FXXQ01000010">
    <property type="protein sequence ID" value="SMX24732.1"/>
    <property type="molecule type" value="Genomic_DNA"/>
</dbReference>
<evidence type="ECO:0000256" key="5">
    <source>
        <dbReference type="ARBA" id="ARBA00007417"/>
    </source>
</evidence>
<dbReference type="GO" id="GO:0008835">
    <property type="term" value="F:diaminohydroxyphosphoribosylaminopyrimidine deaminase activity"/>
    <property type="evidence" value="ECO:0007669"/>
    <property type="project" value="UniProtKB-EC"/>
</dbReference>
<evidence type="ECO:0000256" key="15">
    <source>
        <dbReference type="PIRSR" id="PIRSR006769-3"/>
    </source>
</evidence>
<feature type="binding site" evidence="14">
    <location>
        <begin position="299"/>
        <end position="305"/>
    </location>
    <ligand>
        <name>NADP(+)</name>
        <dbReference type="ChEBI" id="CHEBI:58349"/>
    </ligand>
</feature>
<feature type="active site" description="Proton donor" evidence="13">
    <location>
        <position position="54"/>
    </location>
</feature>
<evidence type="ECO:0000313" key="17">
    <source>
        <dbReference type="EMBL" id="SMX24732.1"/>
    </source>
</evidence>
<evidence type="ECO:0000256" key="4">
    <source>
        <dbReference type="ARBA" id="ARBA00005259"/>
    </source>
</evidence>
<dbReference type="GO" id="GO:0050661">
    <property type="term" value="F:NADP binding"/>
    <property type="evidence" value="ECO:0007669"/>
    <property type="project" value="InterPro"/>
</dbReference>
<dbReference type="UniPathway" id="UPA00275">
    <property type="reaction ID" value="UER00401"/>
</dbReference>
<evidence type="ECO:0000313" key="18">
    <source>
        <dbReference type="Proteomes" id="UP000201838"/>
    </source>
</evidence>
<evidence type="ECO:0000256" key="9">
    <source>
        <dbReference type="ARBA" id="ARBA00022857"/>
    </source>
</evidence>
<evidence type="ECO:0000256" key="13">
    <source>
        <dbReference type="PIRSR" id="PIRSR006769-1"/>
    </source>
</evidence>
<evidence type="ECO:0000256" key="2">
    <source>
        <dbReference type="ARBA" id="ARBA00004882"/>
    </source>
</evidence>
<dbReference type="PROSITE" id="PS51747">
    <property type="entry name" value="CYT_DCMP_DEAMINASES_2"/>
    <property type="match status" value="1"/>
</dbReference>
<dbReference type="InterPro" id="IPR002734">
    <property type="entry name" value="RibDG_C"/>
</dbReference>
<feature type="domain" description="CMP/dCMP-type deaminase" evidence="16">
    <location>
        <begin position="3"/>
        <end position="125"/>
    </location>
</feature>
<dbReference type="Gene3D" id="3.40.430.10">
    <property type="entry name" value="Dihydrofolate Reductase, subunit A"/>
    <property type="match status" value="1"/>
</dbReference>
<dbReference type="InterPro" id="IPR004794">
    <property type="entry name" value="Eubact_RibD"/>
</dbReference>
<reference evidence="17 18" key="1">
    <citation type="submission" date="2017-05" db="EMBL/GenBank/DDBJ databases">
        <authorList>
            <person name="Song R."/>
            <person name="Chenine A.L."/>
            <person name="Ruprecht R.M."/>
        </authorList>
    </citation>
    <scope>NUCLEOTIDE SEQUENCE [LARGE SCALE GENOMIC DNA]</scope>
    <source>
        <strain evidence="17 18">CECT 8489</strain>
    </source>
</reference>
<comment type="pathway">
    <text evidence="3 12">Cofactor biosynthesis; riboflavin biosynthesis; 5-amino-6-(D-ribitylamino)uracil from GTP: step 3/4.</text>
</comment>
<evidence type="ECO:0000256" key="14">
    <source>
        <dbReference type="PIRSR" id="PIRSR006769-2"/>
    </source>
</evidence>
<evidence type="ECO:0000256" key="7">
    <source>
        <dbReference type="ARBA" id="ARBA00022723"/>
    </source>
</evidence>
<feature type="binding site" evidence="15">
    <location>
        <position position="52"/>
    </location>
    <ligand>
        <name>Zn(2+)</name>
        <dbReference type="ChEBI" id="CHEBI:29105"/>
        <note>catalytic</note>
    </ligand>
</feature>
<feature type="binding site" evidence="14">
    <location>
        <position position="172"/>
    </location>
    <ligand>
        <name>NADP(+)</name>
        <dbReference type="ChEBI" id="CHEBI:58349"/>
    </ligand>
</feature>
<evidence type="ECO:0000256" key="11">
    <source>
        <dbReference type="ARBA" id="ARBA00023268"/>
    </source>
</evidence>
<sequence>MTDADTNHMRHALSLAARGLGRVWPNPAVGCVIVNEGRIVGRGRTADGGRPHAETLALAQAGRLAKGATAYVTLEPCAHQGQTPPCAKALIENGIHRVVIACEDADPRVSGRGVAMLREAGVTVAMGCLSVEARNLQRGFFSRVNHNRPTLTLKLAMTLDGRIATASGESKWITSPEARRAVHGLRASHDAVMVGAGTVRTDNPDLRIRDLGLPHQPVRVVASRHLRLPQDSQLFATAKQTPVWIVCDDEARLSPDAERWENAGAKLIPVASSGTHLSPHATLEALGTQGLTRVFCEGGGMLAASLLTADLVDELIVFTAGKLIGAEGQPGVGPLGISALSEAPAFELVGVNRVGADVMQHWHRA</sequence>
<feature type="binding site" evidence="14">
    <location>
        <position position="297"/>
    </location>
    <ligand>
        <name>substrate</name>
    </ligand>
</feature>
<dbReference type="Pfam" id="PF00383">
    <property type="entry name" value="dCMP_cyt_deam_1"/>
    <property type="match status" value="1"/>
</dbReference>
<evidence type="ECO:0000256" key="12">
    <source>
        <dbReference type="PIRNR" id="PIRNR006769"/>
    </source>
</evidence>
<keyword evidence="11" id="KW-0511">Multifunctional enzyme</keyword>
<dbReference type="AlphaFoldDB" id="A0A238J3B9"/>
<keyword evidence="10 12" id="KW-0560">Oxidoreductase</keyword>
<protein>
    <recommendedName>
        <fullName evidence="12">Riboflavin biosynthesis protein RibD</fullName>
    </recommendedName>
    <domain>
        <recommendedName>
            <fullName evidence="12">Diaminohydroxyphosphoribosylaminopyrimidine deaminase</fullName>
            <shortName evidence="12">DRAP deaminase</shortName>
            <ecNumber evidence="12">3.5.4.26</ecNumber>
        </recommendedName>
        <alternativeName>
            <fullName evidence="12">Riboflavin-specific deaminase</fullName>
        </alternativeName>
    </domain>
    <domain>
        <recommendedName>
            <fullName evidence="12">5-amino-6-(5-phosphoribosylamino)uracil reductase</fullName>
            <ecNumber evidence="12">1.1.1.193</ecNumber>
        </recommendedName>
        <alternativeName>
            <fullName evidence="12">HTP reductase</fullName>
        </alternativeName>
    </domain>
</protein>
<dbReference type="PANTHER" id="PTHR38011:SF7">
    <property type="entry name" value="2,5-DIAMINO-6-RIBOSYLAMINO-4(3H)-PYRIMIDINONE 5'-PHOSPHATE REDUCTASE"/>
    <property type="match status" value="1"/>
</dbReference>
<evidence type="ECO:0000256" key="6">
    <source>
        <dbReference type="ARBA" id="ARBA00022619"/>
    </source>
</evidence>
<feature type="binding site" evidence="14">
    <location>
        <position position="202"/>
    </location>
    <ligand>
        <name>NADP(+)</name>
        <dbReference type="ChEBI" id="CHEBI:58349"/>
    </ligand>
</feature>
<dbReference type="Proteomes" id="UP000201838">
    <property type="component" value="Unassembled WGS sequence"/>
</dbReference>
<keyword evidence="18" id="KW-1185">Reference proteome</keyword>
<dbReference type="GO" id="GO:0008703">
    <property type="term" value="F:5-amino-6-(5-phosphoribosylamino)uracil reductase activity"/>
    <property type="evidence" value="ECO:0007669"/>
    <property type="project" value="UniProtKB-EC"/>
</dbReference>
<keyword evidence="12" id="KW-0378">Hydrolase</keyword>
<dbReference type="PANTHER" id="PTHR38011">
    <property type="entry name" value="DIHYDROFOLATE REDUCTASE FAMILY PROTEIN (AFU_ORTHOLOGUE AFUA_8G06820)"/>
    <property type="match status" value="1"/>
</dbReference>
<comment type="catalytic activity">
    <reaction evidence="12">
        <text>2,5-diamino-6-hydroxy-4-(5-phosphoribosylamino)-pyrimidine + H2O + H(+) = 5-amino-6-(5-phospho-D-ribosylamino)uracil + NH4(+)</text>
        <dbReference type="Rhea" id="RHEA:21868"/>
        <dbReference type="ChEBI" id="CHEBI:15377"/>
        <dbReference type="ChEBI" id="CHEBI:15378"/>
        <dbReference type="ChEBI" id="CHEBI:28938"/>
        <dbReference type="ChEBI" id="CHEBI:58453"/>
        <dbReference type="ChEBI" id="CHEBI:58614"/>
        <dbReference type="EC" id="3.5.4.26"/>
    </reaction>
</comment>
<dbReference type="EC" id="1.1.1.193" evidence="12"/>
<comment type="catalytic activity">
    <reaction evidence="12">
        <text>5-amino-6-(5-phospho-D-ribitylamino)uracil + NADP(+) = 5-amino-6-(5-phospho-D-ribosylamino)uracil + NADPH + H(+)</text>
        <dbReference type="Rhea" id="RHEA:17845"/>
        <dbReference type="ChEBI" id="CHEBI:15378"/>
        <dbReference type="ChEBI" id="CHEBI:57783"/>
        <dbReference type="ChEBI" id="CHEBI:58349"/>
        <dbReference type="ChEBI" id="CHEBI:58421"/>
        <dbReference type="ChEBI" id="CHEBI:58453"/>
        <dbReference type="EC" id="1.1.1.193"/>
    </reaction>
</comment>